<keyword evidence="4 7" id="KW-1133">Transmembrane helix</keyword>
<comment type="subcellular location">
    <subcellularLocation>
        <location evidence="1">Membrane</location>
        <topology evidence="1">Multi-pass membrane protein</topology>
    </subcellularLocation>
</comment>
<feature type="transmembrane region" description="Helical" evidence="7">
    <location>
        <begin position="493"/>
        <end position="514"/>
    </location>
</feature>
<feature type="chain" id="PRO_5035432588" evidence="8">
    <location>
        <begin position="27"/>
        <end position="564"/>
    </location>
</feature>
<dbReference type="GO" id="GO:0015297">
    <property type="term" value="F:antiporter activity"/>
    <property type="evidence" value="ECO:0007669"/>
    <property type="project" value="InterPro"/>
</dbReference>
<proteinExistence type="inferred from homology"/>
<name>A0A8J9X7I3_PHATR</name>
<evidence type="ECO:0000256" key="5">
    <source>
        <dbReference type="ARBA" id="ARBA00023136"/>
    </source>
</evidence>
<dbReference type="PANTHER" id="PTHR42893">
    <property type="entry name" value="PROTEIN DETOXIFICATION 44, CHLOROPLASTIC-RELATED"/>
    <property type="match status" value="1"/>
</dbReference>
<evidence type="ECO:0000256" key="2">
    <source>
        <dbReference type="ARBA" id="ARBA00010199"/>
    </source>
</evidence>
<feature type="transmembrane region" description="Helical" evidence="7">
    <location>
        <begin position="241"/>
        <end position="262"/>
    </location>
</feature>
<evidence type="ECO:0000256" key="8">
    <source>
        <dbReference type="SAM" id="SignalP"/>
    </source>
</evidence>
<dbReference type="InterPro" id="IPR002528">
    <property type="entry name" value="MATE_fam"/>
</dbReference>
<keyword evidence="3 7" id="KW-0812">Transmembrane</keyword>
<protein>
    <submittedName>
        <fullName evidence="9">Uncharacterized protein</fullName>
    </submittedName>
</protein>
<dbReference type="AlphaFoldDB" id="A0A8J9X7I3"/>
<dbReference type="InterPro" id="IPR044644">
    <property type="entry name" value="DinF-like"/>
</dbReference>
<evidence type="ECO:0000256" key="1">
    <source>
        <dbReference type="ARBA" id="ARBA00004141"/>
    </source>
</evidence>
<feature type="transmembrane region" description="Helical" evidence="7">
    <location>
        <begin position="425"/>
        <end position="447"/>
    </location>
</feature>
<accession>A0A8J9X7I3</accession>
<comment type="similarity">
    <text evidence="2">Belongs to the multi antimicrobial extrusion (MATE) (TC 2.A.66.1) family.</text>
</comment>
<feature type="transmembrane region" description="Helical" evidence="7">
    <location>
        <begin position="355"/>
        <end position="374"/>
    </location>
</feature>
<feature type="transmembrane region" description="Helical" evidence="7">
    <location>
        <begin position="172"/>
        <end position="192"/>
    </location>
</feature>
<gene>
    <name evidence="9" type="ORF">PTTT1_LOCUS43126</name>
</gene>
<evidence type="ECO:0000313" key="9">
    <source>
        <dbReference type="EMBL" id="CAG9289907.1"/>
    </source>
</evidence>
<sequence>MLWKRASTRTFIVLLHLLTYRAGAFASLSSRQASYRSRGPLVPSQSTQRGRVLTTTTESSGDVPRGGDLPRRIPDLPTLADYRKFALPCLALWIAGPLLSLVDTSFIGLSGSPDLSANNLAALGPATTFFDGATYLFAFLNVATTNLYASARSQSGPNSPEAESVVRTASRVAVNCGIGIMFFLLAFARPLLKLYMGDKAASTPGLLDAATDYVLIRALSMPTSLLLGVLQAALLGAKDSVTPLIAILYATVVNIFGDFILVNRLQMSLKGAAIATTLAQWASTAALIAPARRNLVKDHSLGLVRKPKPFPGGVTGRTFLAFAAPVLTLILGKLAAFGFMTNAAAGVPGQPTPLAAHQIILSLLFFCSPFLEVISQTAQTFLPSYLAPIFEHMDKLRKRNPDYKPEEDPAVEPWLNTSKLVATRLLGIGMVTAAVVASIVSLIPAFFGNLITSDLTVQQAVKPLAKYLWMGAFFWAPVAVCEGVLLARRELSFLASIYLVSTALLPPVLLRIKFRGGTVGQVWACFAIFQLFRAACFIGRIWGPGLVHRVLGRRQPLPATDRGS</sequence>
<feature type="transmembrane region" description="Helical" evidence="7">
    <location>
        <begin position="520"/>
        <end position="543"/>
    </location>
</feature>
<dbReference type="GO" id="GO:0042910">
    <property type="term" value="F:xenobiotic transmembrane transporter activity"/>
    <property type="evidence" value="ECO:0007669"/>
    <property type="project" value="InterPro"/>
</dbReference>
<dbReference type="EMBL" id="OU594946">
    <property type="protein sequence ID" value="CAG9289907.1"/>
    <property type="molecule type" value="Genomic_DNA"/>
</dbReference>
<evidence type="ECO:0000256" key="6">
    <source>
        <dbReference type="SAM" id="MobiDB-lite"/>
    </source>
</evidence>
<feature type="region of interest" description="Disordered" evidence="6">
    <location>
        <begin position="37"/>
        <end position="70"/>
    </location>
</feature>
<feature type="signal peptide" evidence="8">
    <location>
        <begin position="1"/>
        <end position="26"/>
    </location>
</feature>
<reference evidence="9" key="1">
    <citation type="submission" date="2022-02" db="EMBL/GenBank/DDBJ databases">
        <authorList>
            <person name="Giguere J D."/>
        </authorList>
    </citation>
    <scope>NUCLEOTIDE SEQUENCE</scope>
    <source>
        <strain evidence="9">CCAP 1055/1</strain>
    </source>
</reference>
<evidence type="ECO:0000256" key="7">
    <source>
        <dbReference type="SAM" id="Phobius"/>
    </source>
</evidence>
<feature type="compositionally biased region" description="Polar residues" evidence="6">
    <location>
        <begin position="43"/>
        <end position="60"/>
    </location>
</feature>
<dbReference type="GO" id="GO:0016020">
    <property type="term" value="C:membrane"/>
    <property type="evidence" value="ECO:0007669"/>
    <property type="project" value="UniProtKB-SubCell"/>
</dbReference>
<keyword evidence="5 7" id="KW-0472">Membrane</keyword>
<feature type="transmembrane region" description="Helical" evidence="7">
    <location>
        <begin position="467"/>
        <end position="486"/>
    </location>
</feature>
<dbReference type="Proteomes" id="UP000836788">
    <property type="component" value="Chromosome 5"/>
</dbReference>
<feature type="transmembrane region" description="Helical" evidence="7">
    <location>
        <begin position="318"/>
        <end position="340"/>
    </location>
</feature>
<organism evidence="9">
    <name type="scientific">Phaeodactylum tricornutum</name>
    <name type="common">Diatom</name>
    <dbReference type="NCBI Taxonomy" id="2850"/>
    <lineage>
        <taxon>Eukaryota</taxon>
        <taxon>Sar</taxon>
        <taxon>Stramenopiles</taxon>
        <taxon>Ochrophyta</taxon>
        <taxon>Bacillariophyta</taxon>
        <taxon>Bacillariophyceae</taxon>
        <taxon>Bacillariophycidae</taxon>
        <taxon>Naviculales</taxon>
        <taxon>Phaeodactylaceae</taxon>
        <taxon>Phaeodactylum</taxon>
    </lineage>
</organism>
<dbReference type="Pfam" id="PF01554">
    <property type="entry name" value="MatE"/>
    <property type="match status" value="1"/>
</dbReference>
<evidence type="ECO:0000256" key="3">
    <source>
        <dbReference type="ARBA" id="ARBA00022692"/>
    </source>
</evidence>
<feature type="transmembrane region" description="Helical" evidence="7">
    <location>
        <begin position="213"/>
        <end position="235"/>
    </location>
</feature>
<keyword evidence="8" id="KW-0732">Signal</keyword>
<dbReference type="PANTHER" id="PTHR42893:SF9">
    <property type="entry name" value="PROTEIN DETOXIFICATION 46, CHLOROPLASTIC"/>
    <property type="match status" value="1"/>
</dbReference>
<evidence type="ECO:0000256" key="4">
    <source>
        <dbReference type="ARBA" id="ARBA00022989"/>
    </source>
</evidence>